<feature type="transmembrane region" description="Helical" evidence="6">
    <location>
        <begin position="13"/>
        <end position="34"/>
    </location>
</feature>
<protein>
    <submittedName>
        <fullName evidence="8">RDD family protein</fullName>
    </submittedName>
</protein>
<gene>
    <name evidence="8" type="ORF">HXA33_14690</name>
</gene>
<keyword evidence="2" id="KW-1003">Cell membrane</keyword>
<name>A0A9Q4G0D9_SALAG</name>
<evidence type="ECO:0000259" key="7">
    <source>
        <dbReference type="Pfam" id="PF06271"/>
    </source>
</evidence>
<evidence type="ECO:0000256" key="2">
    <source>
        <dbReference type="ARBA" id="ARBA00022475"/>
    </source>
</evidence>
<comment type="subcellular location">
    <subcellularLocation>
        <location evidence="1">Cell membrane</location>
        <topology evidence="1">Multi-pass membrane protein</topology>
    </subcellularLocation>
</comment>
<keyword evidence="9" id="KW-1185">Reference proteome</keyword>
<accession>A0A9Q4G0D9</accession>
<evidence type="ECO:0000256" key="1">
    <source>
        <dbReference type="ARBA" id="ARBA00004651"/>
    </source>
</evidence>
<dbReference type="InterPro" id="IPR051791">
    <property type="entry name" value="Pra-immunoreactive"/>
</dbReference>
<reference evidence="8" key="1">
    <citation type="submission" date="2020-06" db="EMBL/GenBank/DDBJ databases">
        <title>Insight into the genomes of haloalkaliphilic bacilli from Kenyan soda lakes.</title>
        <authorList>
            <person name="Mwirichia R."/>
            <person name="Villamizar G.C."/>
            <person name="Poehlein A."/>
            <person name="Mugweru J."/>
            <person name="Kipnyargis A."/>
            <person name="Kiplimo D."/>
            <person name="Orwa P."/>
            <person name="Daniel R."/>
        </authorList>
    </citation>
    <scope>NUCLEOTIDE SEQUENCE</scope>
    <source>
        <strain evidence="8">B1096_S55</strain>
    </source>
</reference>
<feature type="domain" description="RDD" evidence="7">
    <location>
        <begin position="7"/>
        <end position="133"/>
    </location>
</feature>
<dbReference type="AlphaFoldDB" id="A0A9Q4G0D9"/>
<evidence type="ECO:0000256" key="4">
    <source>
        <dbReference type="ARBA" id="ARBA00022989"/>
    </source>
</evidence>
<dbReference type="RefSeq" id="WP_257822169.1">
    <property type="nucleotide sequence ID" value="NZ_JABXYM010000001.1"/>
</dbReference>
<organism evidence="8 9">
    <name type="scientific">Salipaludibacillus agaradhaerens</name>
    <name type="common">Bacillus agaradhaerens</name>
    <dbReference type="NCBI Taxonomy" id="76935"/>
    <lineage>
        <taxon>Bacteria</taxon>
        <taxon>Bacillati</taxon>
        <taxon>Bacillota</taxon>
        <taxon>Bacilli</taxon>
        <taxon>Bacillales</taxon>
        <taxon>Bacillaceae</taxon>
    </lineage>
</organism>
<sequence length="148" mass="16864">MNSPRPSGLIPRIVSRFLDFLLLSMVYGIIYLTITGQFPTDRVSNITFQLVSILYFILVPVLWKGYVLGKKVCKVKISKYNSEDHITLKETFLREAIGFHLLSFLSLGITLIISFFMILLREDKRAIHDLIGGTQIVNDSPQGIFLNK</sequence>
<proteinExistence type="predicted"/>
<keyword evidence="5 6" id="KW-0472">Membrane</keyword>
<feature type="transmembrane region" description="Helical" evidence="6">
    <location>
        <begin position="97"/>
        <end position="120"/>
    </location>
</feature>
<dbReference type="InterPro" id="IPR010432">
    <property type="entry name" value="RDD"/>
</dbReference>
<evidence type="ECO:0000313" key="8">
    <source>
        <dbReference type="EMBL" id="MCR6097788.1"/>
    </source>
</evidence>
<evidence type="ECO:0000256" key="3">
    <source>
        <dbReference type="ARBA" id="ARBA00022692"/>
    </source>
</evidence>
<dbReference type="GO" id="GO:0005886">
    <property type="term" value="C:plasma membrane"/>
    <property type="evidence" value="ECO:0007669"/>
    <property type="project" value="UniProtKB-SubCell"/>
</dbReference>
<evidence type="ECO:0000256" key="6">
    <source>
        <dbReference type="SAM" id="Phobius"/>
    </source>
</evidence>
<feature type="transmembrane region" description="Helical" evidence="6">
    <location>
        <begin position="46"/>
        <end position="63"/>
    </location>
</feature>
<evidence type="ECO:0000313" key="9">
    <source>
        <dbReference type="Proteomes" id="UP001057753"/>
    </source>
</evidence>
<dbReference type="Pfam" id="PF06271">
    <property type="entry name" value="RDD"/>
    <property type="match status" value="1"/>
</dbReference>
<dbReference type="Proteomes" id="UP001057753">
    <property type="component" value="Unassembled WGS sequence"/>
</dbReference>
<evidence type="ECO:0000256" key="5">
    <source>
        <dbReference type="ARBA" id="ARBA00023136"/>
    </source>
</evidence>
<comment type="caution">
    <text evidence="8">The sequence shown here is derived from an EMBL/GenBank/DDBJ whole genome shotgun (WGS) entry which is preliminary data.</text>
</comment>
<dbReference type="PANTHER" id="PTHR36115">
    <property type="entry name" value="PROLINE-RICH ANTIGEN HOMOLOG-RELATED"/>
    <property type="match status" value="1"/>
</dbReference>
<dbReference type="EMBL" id="JABXYM010000001">
    <property type="protein sequence ID" value="MCR6097788.1"/>
    <property type="molecule type" value="Genomic_DNA"/>
</dbReference>
<keyword evidence="4 6" id="KW-1133">Transmembrane helix</keyword>
<keyword evidence="3 6" id="KW-0812">Transmembrane</keyword>